<evidence type="ECO:0000313" key="1">
    <source>
        <dbReference type="EMBL" id="TQS45329.1"/>
    </source>
</evidence>
<dbReference type="GO" id="GO:0030638">
    <property type="term" value="P:polyketide metabolic process"/>
    <property type="evidence" value="ECO:0007669"/>
    <property type="project" value="InterPro"/>
</dbReference>
<gene>
    <name evidence="1" type="ORF">FL583_09550</name>
</gene>
<sequence>MSFTRDELITRLNRAGELEVSGADPVEQASYFDTEKFRWHGPDGAMADYDGLAELFAGFREAFDDRSIRRGILLAEGNLMACQTWIEGTFAREYRDSPAGRPLAPTGARLVWAIINIFQFDEYGRLVEEWVQYDNRNLLRQLGAIDSTGLDAAQPESVG</sequence>
<dbReference type="InterPro" id="IPR032710">
    <property type="entry name" value="NTF2-like_dom_sf"/>
</dbReference>
<comment type="caution">
    <text evidence="1">The sequence shown here is derived from an EMBL/GenBank/DDBJ whole genome shotgun (WGS) entry which is preliminary data.</text>
</comment>
<accession>A0A545AVG6</accession>
<keyword evidence="2" id="KW-1185">Reference proteome</keyword>
<protein>
    <submittedName>
        <fullName evidence="1">Ester cyclase</fullName>
    </submittedName>
</protein>
<name>A0A545AVG6_9ACTN</name>
<dbReference type="EMBL" id="VIRS01000005">
    <property type="protein sequence ID" value="TQS45329.1"/>
    <property type="molecule type" value="Genomic_DNA"/>
</dbReference>
<evidence type="ECO:0000313" key="2">
    <source>
        <dbReference type="Proteomes" id="UP000317982"/>
    </source>
</evidence>
<dbReference type="Pfam" id="PF07366">
    <property type="entry name" value="SnoaL"/>
    <property type="match status" value="1"/>
</dbReference>
<dbReference type="RefSeq" id="WP_142704194.1">
    <property type="nucleotide sequence ID" value="NZ_VIRS01000005.1"/>
</dbReference>
<dbReference type="InParanoid" id="A0A545AVG6"/>
<dbReference type="Gene3D" id="3.10.450.50">
    <property type="match status" value="1"/>
</dbReference>
<reference evidence="1 2" key="1">
    <citation type="submission" date="2019-07" db="EMBL/GenBank/DDBJ databases">
        <title>Cryptosporangium phraense sp. nov., isolated from plant litter.</title>
        <authorList>
            <person name="Suriyachadkun C."/>
        </authorList>
    </citation>
    <scope>NUCLEOTIDE SEQUENCE [LARGE SCALE GENOMIC DNA]</scope>
    <source>
        <strain evidence="1 2">A-T 5661</strain>
    </source>
</reference>
<dbReference type="SUPFAM" id="SSF54427">
    <property type="entry name" value="NTF2-like"/>
    <property type="match status" value="1"/>
</dbReference>
<dbReference type="InterPro" id="IPR009959">
    <property type="entry name" value="Cyclase_SnoaL-like"/>
</dbReference>
<proteinExistence type="predicted"/>
<organism evidence="1 2">
    <name type="scientific">Cryptosporangium phraense</name>
    <dbReference type="NCBI Taxonomy" id="2593070"/>
    <lineage>
        <taxon>Bacteria</taxon>
        <taxon>Bacillati</taxon>
        <taxon>Actinomycetota</taxon>
        <taxon>Actinomycetes</taxon>
        <taxon>Cryptosporangiales</taxon>
        <taxon>Cryptosporangiaceae</taxon>
        <taxon>Cryptosporangium</taxon>
    </lineage>
</organism>
<dbReference type="Proteomes" id="UP000317982">
    <property type="component" value="Unassembled WGS sequence"/>
</dbReference>
<dbReference type="OrthoDB" id="129343at2"/>
<dbReference type="AlphaFoldDB" id="A0A545AVG6"/>